<dbReference type="InterPro" id="IPR029012">
    <property type="entry name" value="Helix_hairpin_bin_sf"/>
</dbReference>
<evidence type="ECO:0000256" key="4">
    <source>
        <dbReference type="ARBA" id="ARBA00022692"/>
    </source>
</evidence>
<dbReference type="Proteomes" id="UP000667349">
    <property type="component" value="Unassembled WGS sequence"/>
</dbReference>
<keyword evidence="12" id="KW-1185">Reference proteome</keyword>
<dbReference type="GO" id="GO:0043529">
    <property type="term" value="C:GET complex"/>
    <property type="evidence" value="ECO:0007669"/>
    <property type="project" value="TreeGrafter"/>
</dbReference>
<accession>A0A836JHX2</accession>
<comment type="subcellular location">
    <subcellularLocation>
        <location evidence="1">Endoplasmic reticulum membrane</location>
        <topology evidence="1">Multi-pass membrane protein</topology>
    </subcellularLocation>
</comment>
<keyword evidence="6 10" id="KW-1133">Transmembrane helix</keyword>
<dbReference type="EMBL" id="JAANHZ010000210">
    <property type="protein sequence ID" value="KAG5314045.1"/>
    <property type="molecule type" value="Genomic_DNA"/>
</dbReference>
<dbReference type="Gene3D" id="1.10.287.660">
    <property type="entry name" value="Helix hairpin bin"/>
    <property type="match status" value="1"/>
</dbReference>
<dbReference type="GO" id="GO:0043495">
    <property type="term" value="F:protein-membrane adaptor activity"/>
    <property type="evidence" value="ECO:0007669"/>
    <property type="project" value="TreeGrafter"/>
</dbReference>
<evidence type="ECO:0000256" key="8">
    <source>
        <dbReference type="ARBA" id="ARBA00032437"/>
    </source>
</evidence>
<evidence type="ECO:0000256" key="9">
    <source>
        <dbReference type="ARBA" id="ARBA00033006"/>
    </source>
</evidence>
<proteinExistence type="inferred from homology"/>
<feature type="non-terminal residue" evidence="11">
    <location>
        <position position="1"/>
    </location>
</feature>
<evidence type="ECO:0000256" key="1">
    <source>
        <dbReference type="ARBA" id="ARBA00004477"/>
    </source>
</evidence>
<evidence type="ECO:0000313" key="12">
    <source>
        <dbReference type="Proteomes" id="UP000667349"/>
    </source>
</evidence>
<evidence type="ECO:0000313" key="11">
    <source>
        <dbReference type="EMBL" id="KAG5314045.1"/>
    </source>
</evidence>
<keyword evidence="4 10" id="KW-0812">Transmembrane</keyword>
<comment type="caution">
    <text evidence="11">The sequence shown here is derived from an EMBL/GenBank/DDBJ whole genome shotgun (WGS) entry which is preliminary data.</text>
</comment>
<dbReference type="InterPro" id="IPR028945">
    <property type="entry name" value="Get1"/>
</dbReference>
<dbReference type="PANTHER" id="PTHR42650">
    <property type="entry name" value="TAIL-ANCHORED PROTEIN INSERTION RECEPTOR WRB"/>
    <property type="match status" value="1"/>
</dbReference>
<reference evidence="11" key="1">
    <citation type="submission" date="2020-02" db="EMBL/GenBank/DDBJ databases">
        <title>Relaxed selection underlies rapid genomic changes in the transitions from sociality to social parasitism in ants.</title>
        <authorList>
            <person name="Bi X."/>
        </authorList>
    </citation>
    <scope>NUCLEOTIDE SEQUENCE</scope>
    <source>
        <strain evidence="11">BGI-DK2013a</strain>
        <tissue evidence="11">Whole body</tissue>
    </source>
</reference>
<feature type="transmembrane region" description="Helical" evidence="10">
    <location>
        <begin position="95"/>
        <end position="115"/>
    </location>
</feature>
<evidence type="ECO:0000256" key="7">
    <source>
        <dbReference type="ARBA" id="ARBA00023136"/>
    </source>
</evidence>
<dbReference type="PANTHER" id="PTHR42650:SF1">
    <property type="entry name" value="GUIDED ENTRY OF TAIL-ANCHORED PROTEINS FACTOR 1"/>
    <property type="match status" value="1"/>
</dbReference>
<gene>
    <name evidence="11" type="primary">Wrb</name>
    <name evidence="11" type="ORF">G6Z75_0005239</name>
</gene>
<evidence type="ECO:0000256" key="6">
    <source>
        <dbReference type="ARBA" id="ARBA00022989"/>
    </source>
</evidence>
<protein>
    <recommendedName>
        <fullName evidence="3">Guided entry of tail-anchored proteins factor 1</fullName>
    </recommendedName>
    <alternativeName>
        <fullName evidence="8">Tail-anchored protein insertion receptor WRB</fullName>
    </alternativeName>
    <alternativeName>
        <fullName evidence="9">Tryptophan-rich basic protein</fullName>
    </alternativeName>
</protein>
<keyword evidence="7 10" id="KW-0472">Membrane</keyword>
<evidence type="ECO:0000256" key="2">
    <source>
        <dbReference type="ARBA" id="ARBA00010799"/>
    </source>
</evidence>
<dbReference type="GO" id="GO:0071816">
    <property type="term" value="P:tail-anchored membrane protein insertion into ER membrane"/>
    <property type="evidence" value="ECO:0007669"/>
    <property type="project" value="InterPro"/>
</dbReference>
<feature type="non-terminal residue" evidence="11">
    <location>
        <position position="166"/>
    </location>
</feature>
<dbReference type="Pfam" id="PF04420">
    <property type="entry name" value="CHD5"/>
    <property type="match status" value="1"/>
</dbReference>
<evidence type="ECO:0000256" key="3">
    <source>
        <dbReference type="ARBA" id="ARBA00017951"/>
    </source>
</evidence>
<sequence length="166" mass="19623">TSHMDLLVISTLICILDNIVPFLIRFISSHVLAQKRYDIELRKELSNLKENMAGLSMVDEFAKCAKLQRRYNHVENILKENMNQRLNQKIKMQMLLIYSFRILNGTLILWLWYMYKDKPVIVLSEDVLWPIQNFLNWPCQHENAISLLAWLVITRLGISACKKLYV</sequence>
<feature type="transmembrane region" description="Helical" evidence="10">
    <location>
        <begin position="6"/>
        <end position="27"/>
    </location>
</feature>
<comment type="similarity">
    <text evidence="2">Belongs to the WRB/GET1 family.</text>
</comment>
<organism evidence="11 12">
    <name type="scientific">Acromyrmex insinuator</name>
    <dbReference type="NCBI Taxonomy" id="230686"/>
    <lineage>
        <taxon>Eukaryota</taxon>
        <taxon>Metazoa</taxon>
        <taxon>Ecdysozoa</taxon>
        <taxon>Arthropoda</taxon>
        <taxon>Hexapoda</taxon>
        <taxon>Insecta</taxon>
        <taxon>Pterygota</taxon>
        <taxon>Neoptera</taxon>
        <taxon>Endopterygota</taxon>
        <taxon>Hymenoptera</taxon>
        <taxon>Apocrita</taxon>
        <taxon>Aculeata</taxon>
        <taxon>Formicoidea</taxon>
        <taxon>Formicidae</taxon>
        <taxon>Myrmicinae</taxon>
        <taxon>Acromyrmex</taxon>
    </lineage>
</organism>
<dbReference type="AlphaFoldDB" id="A0A836JHX2"/>
<evidence type="ECO:0000256" key="5">
    <source>
        <dbReference type="ARBA" id="ARBA00022824"/>
    </source>
</evidence>
<keyword evidence="5" id="KW-0256">Endoplasmic reticulum</keyword>
<evidence type="ECO:0000256" key="10">
    <source>
        <dbReference type="SAM" id="Phobius"/>
    </source>
</evidence>
<name>A0A836JHX2_9HYME</name>
<dbReference type="GO" id="GO:0005789">
    <property type="term" value="C:endoplasmic reticulum membrane"/>
    <property type="evidence" value="ECO:0007669"/>
    <property type="project" value="UniProtKB-SubCell"/>
</dbReference>